<evidence type="ECO:0000259" key="7">
    <source>
        <dbReference type="PROSITE" id="PS50048"/>
    </source>
</evidence>
<dbReference type="Pfam" id="PF00172">
    <property type="entry name" value="Zn_clus"/>
    <property type="match status" value="1"/>
</dbReference>
<dbReference type="OrthoDB" id="10261408at2759"/>
<dbReference type="STRING" id="1392250.A0A2I2FST3"/>
<evidence type="ECO:0000256" key="1">
    <source>
        <dbReference type="ARBA" id="ARBA00022723"/>
    </source>
</evidence>
<organism evidence="8 9">
    <name type="scientific">Aspergillus steynii IBT 23096</name>
    <dbReference type="NCBI Taxonomy" id="1392250"/>
    <lineage>
        <taxon>Eukaryota</taxon>
        <taxon>Fungi</taxon>
        <taxon>Dikarya</taxon>
        <taxon>Ascomycota</taxon>
        <taxon>Pezizomycotina</taxon>
        <taxon>Eurotiomycetes</taxon>
        <taxon>Eurotiomycetidae</taxon>
        <taxon>Eurotiales</taxon>
        <taxon>Aspergillaceae</taxon>
        <taxon>Aspergillus</taxon>
        <taxon>Aspergillus subgen. Circumdati</taxon>
    </lineage>
</organism>
<dbReference type="GO" id="GO:0006351">
    <property type="term" value="P:DNA-templated transcription"/>
    <property type="evidence" value="ECO:0007669"/>
    <property type="project" value="InterPro"/>
</dbReference>
<dbReference type="Pfam" id="PF04082">
    <property type="entry name" value="Fungal_trans"/>
    <property type="match status" value="1"/>
</dbReference>
<dbReference type="InterPro" id="IPR007219">
    <property type="entry name" value="XnlR_reg_dom"/>
</dbReference>
<dbReference type="PANTHER" id="PTHR47660">
    <property type="entry name" value="TRANSCRIPTION FACTOR WITH C2H2 AND ZN(2)-CYS(6) DNA BINDING DOMAIN (EUROFUNG)-RELATED-RELATED"/>
    <property type="match status" value="1"/>
</dbReference>
<dbReference type="GO" id="GO:0008270">
    <property type="term" value="F:zinc ion binding"/>
    <property type="evidence" value="ECO:0007669"/>
    <property type="project" value="InterPro"/>
</dbReference>
<feature type="domain" description="Zn(2)-C6 fungal-type" evidence="7">
    <location>
        <begin position="17"/>
        <end position="46"/>
    </location>
</feature>
<keyword evidence="5" id="KW-0804">Transcription</keyword>
<evidence type="ECO:0000256" key="3">
    <source>
        <dbReference type="ARBA" id="ARBA00023015"/>
    </source>
</evidence>
<dbReference type="CDD" id="cd00067">
    <property type="entry name" value="GAL4"/>
    <property type="match status" value="1"/>
</dbReference>
<keyword evidence="1" id="KW-0479">Metal-binding</keyword>
<sequence length="334" mass="38148">MRRAHAADDLPSQTRRACSQCRRLKSRCEGGPPCRECVHRKVFCSLDASDRTNRRDSVRHLLDRVPELSDTESPRPERRDQHFIDLYFERFHPHWSFVHRGSFNLSRETPLLAQSMMVIGLWASGERKAQRAALDLHRTLDSAIHQQREVWDALHASNSDASSSACSWPIPTYQAILLHIIFSIMQKGGSSVGFDLKLSLPPADEQLLHSLVASCKRLGMFYYPNMLARVDPETIATLAWVSIEEVKRFDLALYRVHKLLSRTDDDHNVAETSRGGLTASDLQFPMPSNNRLWNAKGREEWIPAIMEDASLDTLDGTKREEWICNSAELIDLFV</sequence>
<dbReference type="VEuPathDB" id="FungiDB:P170DRAFT_393601"/>
<evidence type="ECO:0000256" key="6">
    <source>
        <dbReference type="ARBA" id="ARBA00023242"/>
    </source>
</evidence>
<reference evidence="8 9" key="1">
    <citation type="submission" date="2016-12" db="EMBL/GenBank/DDBJ databases">
        <title>The genomes of Aspergillus section Nigri reveals drivers in fungal speciation.</title>
        <authorList>
            <consortium name="DOE Joint Genome Institute"/>
            <person name="Vesth T.C."/>
            <person name="Nybo J."/>
            <person name="Theobald S."/>
            <person name="Brandl J."/>
            <person name="Frisvad J.C."/>
            <person name="Nielsen K.F."/>
            <person name="Lyhne E.K."/>
            <person name="Kogle M.E."/>
            <person name="Kuo A."/>
            <person name="Riley R."/>
            <person name="Clum A."/>
            <person name="Nolan M."/>
            <person name="Lipzen A."/>
            <person name="Salamov A."/>
            <person name="Henrissat B."/>
            <person name="Wiebenga A."/>
            <person name="De Vries R.P."/>
            <person name="Grigoriev I.V."/>
            <person name="Mortensen U.H."/>
            <person name="Andersen M.R."/>
            <person name="Baker S.E."/>
        </authorList>
    </citation>
    <scope>NUCLEOTIDE SEQUENCE [LARGE SCALE GENOMIC DNA]</scope>
    <source>
        <strain evidence="8 9">IBT 23096</strain>
    </source>
</reference>
<dbReference type="GO" id="GO:0000981">
    <property type="term" value="F:DNA-binding transcription factor activity, RNA polymerase II-specific"/>
    <property type="evidence" value="ECO:0007669"/>
    <property type="project" value="InterPro"/>
</dbReference>
<dbReference type="SUPFAM" id="SSF57701">
    <property type="entry name" value="Zn2/Cys6 DNA-binding domain"/>
    <property type="match status" value="1"/>
</dbReference>
<name>A0A2I2FST3_9EURO</name>
<protein>
    <recommendedName>
        <fullName evidence="7">Zn(2)-C6 fungal-type domain-containing protein</fullName>
    </recommendedName>
</protein>
<dbReference type="PROSITE" id="PS00463">
    <property type="entry name" value="ZN2_CY6_FUNGAL_1"/>
    <property type="match status" value="1"/>
</dbReference>
<evidence type="ECO:0000256" key="4">
    <source>
        <dbReference type="ARBA" id="ARBA00023125"/>
    </source>
</evidence>
<keyword evidence="6" id="KW-0539">Nucleus</keyword>
<keyword evidence="2" id="KW-0862">Zinc</keyword>
<dbReference type="Proteomes" id="UP000234275">
    <property type="component" value="Unassembled WGS sequence"/>
</dbReference>
<dbReference type="GeneID" id="36553726"/>
<dbReference type="EMBL" id="MSFO01000010">
    <property type="protein sequence ID" value="PLB43693.1"/>
    <property type="molecule type" value="Genomic_DNA"/>
</dbReference>
<evidence type="ECO:0000256" key="5">
    <source>
        <dbReference type="ARBA" id="ARBA00023163"/>
    </source>
</evidence>
<evidence type="ECO:0000256" key="2">
    <source>
        <dbReference type="ARBA" id="ARBA00022833"/>
    </source>
</evidence>
<dbReference type="Gene3D" id="4.10.240.10">
    <property type="entry name" value="Zn(2)-C6 fungal-type DNA-binding domain"/>
    <property type="match status" value="1"/>
</dbReference>
<dbReference type="AlphaFoldDB" id="A0A2I2FST3"/>
<dbReference type="InterPro" id="IPR036864">
    <property type="entry name" value="Zn2-C6_fun-type_DNA-bd_sf"/>
</dbReference>
<dbReference type="SMART" id="SM00066">
    <property type="entry name" value="GAL4"/>
    <property type="match status" value="1"/>
</dbReference>
<evidence type="ECO:0000313" key="8">
    <source>
        <dbReference type="EMBL" id="PLB43693.1"/>
    </source>
</evidence>
<dbReference type="GO" id="GO:0003677">
    <property type="term" value="F:DNA binding"/>
    <property type="evidence" value="ECO:0007669"/>
    <property type="project" value="UniProtKB-KW"/>
</dbReference>
<evidence type="ECO:0000313" key="9">
    <source>
        <dbReference type="Proteomes" id="UP000234275"/>
    </source>
</evidence>
<accession>A0A2I2FST3</accession>
<keyword evidence="9" id="KW-1185">Reference proteome</keyword>
<proteinExistence type="predicted"/>
<dbReference type="RefSeq" id="XP_024698995.1">
    <property type="nucleotide sequence ID" value="XM_024846027.1"/>
</dbReference>
<dbReference type="InterPro" id="IPR001138">
    <property type="entry name" value="Zn2Cys6_DnaBD"/>
</dbReference>
<comment type="caution">
    <text evidence="8">The sequence shown here is derived from an EMBL/GenBank/DDBJ whole genome shotgun (WGS) entry which is preliminary data.</text>
</comment>
<keyword evidence="4" id="KW-0238">DNA-binding</keyword>
<gene>
    <name evidence="8" type="ORF">P170DRAFT_393601</name>
</gene>
<keyword evidence="3" id="KW-0805">Transcription regulation</keyword>
<dbReference type="PROSITE" id="PS50048">
    <property type="entry name" value="ZN2_CY6_FUNGAL_2"/>
    <property type="match status" value="1"/>
</dbReference>
<dbReference type="GO" id="GO:0009893">
    <property type="term" value="P:positive regulation of metabolic process"/>
    <property type="evidence" value="ECO:0007669"/>
    <property type="project" value="UniProtKB-ARBA"/>
</dbReference>
<dbReference type="PANTHER" id="PTHR47660:SF7">
    <property type="entry name" value="TRANSCRIPTION FACTOR WITH C2H2 AND ZN(2)-CYS(6) DNA BINDING DOMAIN (EUROFUNG)"/>
    <property type="match status" value="1"/>
</dbReference>